<name>A0ABQ5KUP5_9EUKA</name>
<dbReference type="EMBL" id="BQXS01011149">
    <property type="protein sequence ID" value="GKT36132.1"/>
    <property type="molecule type" value="Genomic_DNA"/>
</dbReference>
<accession>A0ABQ5KUP5</accession>
<protein>
    <recommendedName>
        <fullName evidence="3">Transposase</fullName>
    </recommendedName>
</protein>
<reference evidence="1" key="1">
    <citation type="submission" date="2022-03" db="EMBL/GenBank/DDBJ databases">
        <title>Draft genome sequence of Aduncisulcus paluster, a free-living microaerophilic Fornicata.</title>
        <authorList>
            <person name="Yuyama I."/>
            <person name="Kume K."/>
            <person name="Tamura T."/>
            <person name="Inagaki Y."/>
            <person name="Hashimoto T."/>
        </authorList>
    </citation>
    <scope>NUCLEOTIDE SEQUENCE</scope>
    <source>
        <strain evidence="1">NY0171</strain>
    </source>
</reference>
<dbReference type="Proteomes" id="UP001057375">
    <property type="component" value="Unassembled WGS sequence"/>
</dbReference>
<evidence type="ECO:0000313" key="2">
    <source>
        <dbReference type="Proteomes" id="UP001057375"/>
    </source>
</evidence>
<comment type="caution">
    <text evidence="1">The sequence shown here is derived from an EMBL/GenBank/DDBJ whole genome shotgun (WGS) entry which is preliminary data.</text>
</comment>
<keyword evidence="2" id="KW-1185">Reference proteome</keyword>
<gene>
    <name evidence="1" type="ORF">ADUPG1_009154</name>
</gene>
<sequence>MDVITEASIISFDDSPVPPLLDLMRLIGHDKFSLDAFNGRMHHIDDGLHEFTQGLASLKFHQLIYSFVHPINIQCVYFQACEPLKKRPKYFFIDAISQDGSIKTFCPHVRAEGSWFCLHIQCPNCVRCKVSCKLLWHQPHSKSKIKPLCVLKRLIFTR</sequence>
<organism evidence="1 2">
    <name type="scientific">Aduncisulcus paluster</name>
    <dbReference type="NCBI Taxonomy" id="2918883"/>
    <lineage>
        <taxon>Eukaryota</taxon>
        <taxon>Metamonada</taxon>
        <taxon>Carpediemonas-like organisms</taxon>
        <taxon>Aduncisulcus</taxon>
    </lineage>
</organism>
<evidence type="ECO:0008006" key="3">
    <source>
        <dbReference type="Google" id="ProtNLM"/>
    </source>
</evidence>
<evidence type="ECO:0000313" key="1">
    <source>
        <dbReference type="EMBL" id="GKT36132.1"/>
    </source>
</evidence>
<proteinExistence type="predicted"/>